<dbReference type="Proteomes" id="UP000614410">
    <property type="component" value="Unassembled WGS sequence"/>
</dbReference>
<evidence type="ECO:0000313" key="2">
    <source>
        <dbReference type="Proteomes" id="UP000614410"/>
    </source>
</evidence>
<accession>A0A934KE92</accession>
<reference evidence="1 2" key="1">
    <citation type="submission" date="2020-10" db="EMBL/GenBank/DDBJ databases">
        <title>Ca. Dormibacterota MAGs.</title>
        <authorList>
            <person name="Montgomery K."/>
        </authorList>
    </citation>
    <scope>NUCLEOTIDE SEQUENCE [LARGE SCALE GENOMIC DNA]</scope>
    <source>
        <strain evidence="1">Mitchell_Peninsula_5</strain>
    </source>
</reference>
<dbReference type="EMBL" id="JAEKNN010000025">
    <property type="protein sequence ID" value="MBJ7608849.1"/>
    <property type="molecule type" value="Genomic_DNA"/>
</dbReference>
<gene>
    <name evidence="1" type="ORF">JF887_05395</name>
</gene>
<protein>
    <submittedName>
        <fullName evidence="1">Uncharacterized protein</fullName>
    </submittedName>
</protein>
<dbReference type="AlphaFoldDB" id="A0A934KE92"/>
<comment type="caution">
    <text evidence="1">The sequence shown here is derived from an EMBL/GenBank/DDBJ whole genome shotgun (WGS) entry which is preliminary data.</text>
</comment>
<organism evidence="1 2">
    <name type="scientific">Candidatus Amunia macphersoniae</name>
    <dbReference type="NCBI Taxonomy" id="3127014"/>
    <lineage>
        <taxon>Bacteria</taxon>
        <taxon>Bacillati</taxon>
        <taxon>Candidatus Dormiibacterota</taxon>
        <taxon>Candidatus Dormibacteria</taxon>
        <taxon>Candidatus Aeolococcales</taxon>
        <taxon>Candidatus Aeolococcaceae</taxon>
        <taxon>Candidatus Amunia</taxon>
    </lineage>
</organism>
<evidence type="ECO:0000313" key="1">
    <source>
        <dbReference type="EMBL" id="MBJ7608849.1"/>
    </source>
</evidence>
<proteinExistence type="predicted"/>
<sequence>MVHPSESERVDAAVIKADAETGSKAISDYQTAGKQLITDVAYADLSYGANQYFVKPYVQGGGGNALYDNSWTGISILAH</sequence>
<name>A0A934KE92_9BACT</name>